<evidence type="ECO:0000259" key="8">
    <source>
        <dbReference type="PROSITE" id="PS50235"/>
    </source>
</evidence>
<dbReference type="PROSITE" id="PS00973">
    <property type="entry name" value="USP_2"/>
    <property type="match status" value="1"/>
</dbReference>
<dbReference type="PROSITE" id="PS00972">
    <property type="entry name" value="USP_1"/>
    <property type="match status" value="1"/>
</dbReference>
<dbReference type="Proteomes" id="UP001306508">
    <property type="component" value="Unassembled WGS sequence"/>
</dbReference>
<dbReference type="GO" id="GO:0005634">
    <property type="term" value="C:nucleus"/>
    <property type="evidence" value="ECO:0007669"/>
    <property type="project" value="TreeGrafter"/>
</dbReference>
<keyword evidence="4 6" id="KW-0378">Hydrolase</keyword>
<keyword evidence="6" id="KW-0833">Ubl conjugation pathway</keyword>
<dbReference type="GO" id="GO:0006508">
    <property type="term" value="P:proteolysis"/>
    <property type="evidence" value="ECO:0007669"/>
    <property type="project" value="UniProtKB-KW"/>
</dbReference>
<evidence type="ECO:0000313" key="9">
    <source>
        <dbReference type="EMBL" id="KAK5779461.1"/>
    </source>
</evidence>
<feature type="region of interest" description="Disordered" evidence="7">
    <location>
        <begin position="221"/>
        <end position="240"/>
    </location>
</feature>
<dbReference type="Gene3D" id="3.90.70.10">
    <property type="entry name" value="Cysteine proteinases"/>
    <property type="match status" value="2"/>
</dbReference>
<dbReference type="EMBL" id="JAWIZZ010000047">
    <property type="protein sequence ID" value="KAK5779461.1"/>
    <property type="molecule type" value="Genomic_DNA"/>
</dbReference>
<comment type="caution">
    <text evidence="9">The sequence shown here is derived from an EMBL/GenBank/DDBJ whole genome shotgun (WGS) entry which is preliminary data.</text>
</comment>
<feature type="compositionally biased region" description="Polar residues" evidence="7">
    <location>
        <begin position="63"/>
        <end position="78"/>
    </location>
</feature>
<feature type="region of interest" description="Disordered" evidence="7">
    <location>
        <begin position="1"/>
        <end position="85"/>
    </location>
</feature>
<evidence type="ECO:0000256" key="3">
    <source>
        <dbReference type="ARBA" id="ARBA00022670"/>
    </source>
</evidence>
<feature type="domain" description="USP" evidence="8">
    <location>
        <begin position="147"/>
        <end position="680"/>
    </location>
</feature>
<dbReference type="InterPro" id="IPR050164">
    <property type="entry name" value="Peptidase_C19"/>
</dbReference>
<keyword evidence="10" id="KW-1185">Reference proteome</keyword>
<keyword evidence="5 6" id="KW-0788">Thiol protease</keyword>
<dbReference type="Pfam" id="PF00443">
    <property type="entry name" value="UCH"/>
    <property type="match status" value="1"/>
</dbReference>
<dbReference type="InterPro" id="IPR038765">
    <property type="entry name" value="Papain-like_cys_pep_sf"/>
</dbReference>
<reference evidence="10" key="1">
    <citation type="submission" date="2023-07" db="EMBL/GenBank/DDBJ databases">
        <title>A draft genome of Kazachstania heterogenica Y-27499.</title>
        <authorList>
            <person name="Donic C."/>
            <person name="Kralova J.S."/>
            <person name="Fidel L."/>
            <person name="Ben-Dor S."/>
            <person name="Jung S."/>
        </authorList>
    </citation>
    <scope>NUCLEOTIDE SEQUENCE [LARGE SCALE GENOMIC DNA]</scope>
    <source>
        <strain evidence="10">Y27499</strain>
    </source>
</reference>
<dbReference type="EC" id="3.4.19.12" evidence="6"/>
<dbReference type="InterPro" id="IPR028889">
    <property type="entry name" value="USP"/>
</dbReference>
<dbReference type="InterPro" id="IPR018200">
    <property type="entry name" value="USP_CS"/>
</dbReference>
<evidence type="ECO:0000256" key="5">
    <source>
        <dbReference type="ARBA" id="ARBA00022807"/>
    </source>
</evidence>
<evidence type="ECO:0000256" key="7">
    <source>
        <dbReference type="SAM" id="MobiDB-lite"/>
    </source>
</evidence>
<dbReference type="GO" id="GO:0016579">
    <property type="term" value="P:protein deubiquitination"/>
    <property type="evidence" value="ECO:0007669"/>
    <property type="project" value="InterPro"/>
</dbReference>
<dbReference type="FunFam" id="3.90.70.10:FF:000131">
    <property type="entry name" value="Ubiquitin carboxyl-terminal hydrolase"/>
    <property type="match status" value="1"/>
</dbReference>
<evidence type="ECO:0000256" key="1">
    <source>
        <dbReference type="ARBA" id="ARBA00000707"/>
    </source>
</evidence>
<dbReference type="GO" id="GO:0004843">
    <property type="term" value="F:cysteine-type deubiquitinase activity"/>
    <property type="evidence" value="ECO:0007669"/>
    <property type="project" value="UniProtKB-UniRule"/>
</dbReference>
<feature type="compositionally biased region" description="Polar residues" evidence="7">
    <location>
        <begin position="41"/>
        <end position="52"/>
    </location>
</feature>
<organism evidence="9 10">
    <name type="scientific">Arxiozyma heterogenica</name>
    <dbReference type="NCBI Taxonomy" id="278026"/>
    <lineage>
        <taxon>Eukaryota</taxon>
        <taxon>Fungi</taxon>
        <taxon>Dikarya</taxon>
        <taxon>Ascomycota</taxon>
        <taxon>Saccharomycotina</taxon>
        <taxon>Saccharomycetes</taxon>
        <taxon>Saccharomycetales</taxon>
        <taxon>Saccharomycetaceae</taxon>
        <taxon>Arxiozyma</taxon>
    </lineage>
</organism>
<dbReference type="PANTHER" id="PTHR24006:SF733">
    <property type="entry name" value="RE52890P"/>
    <property type="match status" value="1"/>
</dbReference>
<evidence type="ECO:0000256" key="2">
    <source>
        <dbReference type="ARBA" id="ARBA00009085"/>
    </source>
</evidence>
<feature type="compositionally biased region" description="Acidic residues" evidence="7">
    <location>
        <begin position="295"/>
        <end position="308"/>
    </location>
</feature>
<dbReference type="GO" id="GO:0005829">
    <property type="term" value="C:cytosol"/>
    <property type="evidence" value="ECO:0007669"/>
    <property type="project" value="TreeGrafter"/>
</dbReference>
<comment type="similarity">
    <text evidence="2 6">Belongs to the peptidase C19 family.</text>
</comment>
<feature type="region of interest" description="Disordered" evidence="7">
    <location>
        <begin position="289"/>
        <end position="331"/>
    </location>
</feature>
<evidence type="ECO:0000256" key="6">
    <source>
        <dbReference type="RuleBase" id="RU366025"/>
    </source>
</evidence>
<accession>A0AAN7ZXN7</accession>
<sequence>MLKRWLSVSKTSKKKQISKKKEASEQNESLQDVEPLRTIVSVASTTVNTNNSDDQEKNEENDNSISSKNETDLISQSIPDKPDRLFDDKINPSDELIDSEKYETVFDDTFHDKITRTIISEEEIYNNISFIEKTDLMPYGNGSNKIFGYENFGNTCYCNSVLQCLYHIPEFRFNILKYPLRPSNQPVWKQKTEMSGKTPRIFTEQSFEKNMTSKMQLFDNTDSNNNININNDNINNTNTTNIDIQKHNENKSDNNDSKLSTSGGRKLLSGWLKYSNKNLDQGSNKLVNQLSSTENQEEASDLSDEDQENISNENGDSQMPSSNQSRNPSRYKRIIVGRRLPTISITNHNNNHLLLNPERERSQVSNELLVQANEKSIELSNDQRKKRALILGPILNVDYSIFNENKPNLYSALKDIFESITENDSLTGVVSPTRFIHILKKENVLFNTMMHQDAHEFLNFLLNDLSDYADSNLDGFQSIQNNSNFIKNLFQGTQSSRIKCLTCDSVTTNNEPFLDFPIEVNENETTDIQRILHEFHQREILNSGNKFYCNVCCGLQEAERVVGIEDLPHVLALHLKRFKYSEEKNTNIKLFNRIEYPLVLNVHSTFDQSVAKRYELVGLVIHMGGGPQHGHYVSLCKTENFGWLFFDDETVETVEESTVLKFTGDGNNLTTAYVLFYKEIDSNVESVKLFDKDPTSKREYQENIDSLLKYDSIERQKRTESAITREHGIEYINNSSDNLDESEAIYDSTVITEGSENDMLVSNKSRRSRLFSFMKKGD</sequence>
<dbReference type="SUPFAM" id="SSF54001">
    <property type="entry name" value="Cysteine proteinases"/>
    <property type="match status" value="1"/>
</dbReference>
<feature type="compositionally biased region" description="Polar residues" evidence="7">
    <location>
        <begin position="309"/>
        <end position="328"/>
    </location>
</feature>
<gene>
    <name evidence="9" type="ORF">RI543_003352</name>
</gene>
<dbReference type="PANTHER" id="PTHR24006">
    <property type="entry name" value="UBIQUITIN CARBOXYL-TERMINAL HYDROLASE"/>
    <property type="match status" value="1"/>
</dbReference>
<dbReference type="PROSITE" id="PS50235">
    <property type="entry name" value="USP_3"/>
    <property type="match status" value="1"/>
</dbReference>
<dbReference type="AlphaFoldDB" id="A0AAN7ZXN7"/>
<evidence type="ECO:0000313" key="10">
    <source>
        <dbReference type="Proteomes" id="UP001306508"/>
    </source>
</evidence>
<name>A0AAN7ZXN7_9SACH</name>
<dbReference type="InterPro" id="IPR001394">
    <property type="entry name" value="Peptidase_C19_UCH"/>
</dbReference>
<comment type="catalytic activity">
    <reaction evidence="1 6">
        <text>Thiol-dependent hydrolysis of ester, thioester, amide, peptide and isopeptide bonds formed by the C-terminal Gly of ubiquitin (a 76-residue protein attached to proteins as an intracellular targeting signal).</text>
        <dbReference type="EC" id="3.4.19.12"/>
    </reaction>
</comment>
<protein>
    <recommendedName>
        <fullName evidence="6">Ubiquitin carboxyl-terminal hydrolase</fullName>
        <ecNumber evidence="6">3.4.19.12</ecNumber>
    </recommendedName>
</protein>
<evidence type="ECO:0000256" key="4">
    <source>
        <dbReference type="ARBA" id="ARBA00022801"/>
    </source>
</evidence>
<keyword evidence="3 6" id="KW-0645">Protease</keyword>
<proteinExistence type="inferred from homology"/>